<evidence type="ECO:0000313" key="2">
    <source>
        <dbReference type="EMBL" id="KAJ3046910.1"/>
    </source>
</evidence>
<dbReference type="GO" id="GO:0034058">
    <property type="term" value="P:endosomal vesicle fusion"/>
    <property type="evidence" value="ECO:0007669"/>
    <property type="project" value="TreeGrafter"/>
</dbReference>
<dbReference type="InterPro" id="IPR019452">
    <property type="entry name" value="VPS39/TGF_beta_rcpt-assoc_1"/>
</dbReference>
<dbReference type="GO" id="GO:0006914">
    <property type="term" value="P:autophagy"/>
    <property type="evidence" value="ECO:0007669"/>
    <property type="project" value="TreeGrafter"/>
</dbReference>
<organism evidence="2 3">
    <name type="scientific">Rhizophlyctis rosea</name>
    <dbReference type="NCBI Taxonomy" id="64517"/>
    <lineage>
        <taxon>Eukaryota</taxon>
        <taxon>Fungi</taxon>
        <taxon>Fungi incertae sedis</taxon>
        <taxon>Chytridiomycota</taxon>
        <taxon>Chytridiomycota incertae sedis</taxon>
        <taxon>Chytridiomycetes</taxon>
        <taxon>Rhizophlyctidales</taxon>
        <taxon>Rhizophlyctidaceae</taxon>
        <taxon>Rhizophlyctis</taxon>
    </lineage>
</organism>
<keyword evidence="3" id="KW-1185">Reference proteome</keyword>
<gene>
    <name evidence="2" type="primary">TGFBRAP1</name>
    <name evidence="2" type="ORF">HK097_000402</name>
</gene>
<dbReference type="Proteomes" id="UP001212841">
    <property type="component" value="Unassembled WGS sequence"/>
</dbReference>
<dbReference type="GO" id="GO:0016020">
    <property type="term" value="C:membrane"/>
    <property type="evidence" value="ECO:0007669"/>
    <property type="project" value="TreeGrafter"/>
</dbReference>
<dbReference type="AlphaFoldDB" id="A0AAD5S5I3"/>
<name>A0AAD5S5I3_9FUNG</name>
<feature type="domain" description="Vacuolar sorting protein 39/Transforming growth factor beta receptor-associated" evidence="1">
    <location>
        <begin position="278"/>
        <end position="379"/>
    </location>
</feature>
<accession>A0AAD5S5I3</accession>
<keyword evidence="2" id="KW-0675">Receptor</keyword>
<dbReference type="GO" id="GO:0005737">
    <property type="term" value="C:cytoplasm"/>
    <property type="evidence" value="ECO:0007669"/>
    <property type="project" value="TreeGrafter"/>
</dbReference>
<dbReference type="PANTHER" id="PTHR12894">
    <property type="entry name" value="CNH DOMAIN CONTAINING"/>
    <property type="match status" value="1"/>
</dbReference>
<proteinExistence type="predicted"/>
<evidence type="ECO:0000313" key="3">
    <source>
        <dbReference type="Proteomes" id="UP001212841"/>
    </source>
</evidence>
<evidence type="ECO:0000259" key="1">
    <source>
        <dbReference type="Pfam" id="PF10366"/>
    </source>
</evidence>
<dbReference type="InterPro" id="IPR032914">
    <property type="entry name" value="Vam6/VPS39/TRAP1"/>
</dbReference>
<sequence length="546" mass="61587">MIKGEFLIATSTPQGGGLGMFVSSNGDPVRGTLEWPAIPRSMAFHFPYIIALLRNNIIEIHNLFTQQRIQKILLPSSFEPRFLIEASYDLQSSFGEKASVKVAVACKESVLGLRMTTLEGQVDQLLERKSIEKAVALAEQMMQGMVDEDGERKRTTLRSLYQRAGLVYFRDTLFDEALEMFKKAQLDPRLLIGLFPGLSGSEGVPSTPSGESPGRWVAEMGNIDNIVRLSLERNYPDADEETMNSFGTALAGNAKEMLERYLVFARENKAGVGRLEEIDTILLKIYVESNPNAMYELLERPNYCQYEECEKFLLEKKKYYATSILYRQNNLLKKTLDMWLRIASEEVEDPDFPGVALIVNFLAGAKDKELVWRYAGWVLGRNVGLGVQIFTEWKGPPLDPDDVLEFLKPFGIQGGKMYLEFLVGKGGQQDEKRHTALCLLYVDEVLRHASDEAFQEIDTQYKSLDPRPLFLTFLKTRSDPLSKSRAQLLHFLDTSQHYNVKPVANRIDEAASGKHLAAERAVVQGVLRNHEGVLRILVEEVGVFVG</sequence>
<comment type="caution">
    <text evidence="2">The sequence shown here is derived from an EMBL/GenBank/DDBJ whole genome shotgun (WGS) entry which is preliminary data.</text>
</comment>
<protein>
    <submittedName>
        <fullName evidence="2">Transforming growth factor, beta receptor associated protein 1</fullName>
    </submittedName>
</protein>
<dbReference type="EMBL" id="JADGJD010001067">
    <property type="protein sequence ID" value="KAJ3046910.1"/>
    <property type="molecule type" value="Genomic_DNA"/>
</dbReference>
<reference evidence="2" key="1">
    <citation type="submission" date="2020-05" db="EMBL/GenBank/DDBJ databases">
        <title>Phylogenomic resolution of chytrid fungi.</title>
        <authorList>
            <person name="Stajich J.E."/>
            <person name="Amses K."/>
            <person name="Simmons R."/>
            <person name="Seto K."/>
            <person name="Myers J."/>
            <person name="Bonds A."/>
            <person name="Quandt C.A."/>
            <person name="Barry K."/>
            <person name="Liu P."/>
            <person name="Grigoriev I."/>
            <person name="Longcore J.E."/>
            <person name="James T.Y."/>
        </authorList>
    </citation>
    <scope>NUCLEOTIDE SEQUENCE</scope>
    <source>
        <strain evidence="2">JEL0318</strain>
    </source>
</reference>
<dbReference type="Pfam" id="PF10366">
    <property type="entry name" value="Vps39_1"/>
    <property type="match status" value="1"/>
</dbReference>
<dbReference type="PANTHER" id="PTHR12894:SF27">
    <property type="entry name" value="TRANSFORMING GROWTH FACTOR-BETA RECEPTOR-ASSOCIATED PROTEIN 1"/>
    <property type="match status" value="1"/>
</dbReference>